<accession>A0A843W844</accession>
<feature type="transmembrane region" description="Helical" evidence="1">
    <location>
        <begin position="50"/>
        <end position="68"/>
    </location>
</feature>
<dbReference type="AlphaFoldDB" id="A0A843W844"/>
<feature type="transmembrane region" description="Helical" evidence="1">
    <location>
        <begin position="75"/>
        <end position="101"/>
    </location>
</feature>
<keyword evidence="1" id="KW-0472">Membrane</keyword>
<proteinExistence type="predicted"/>
<organism evidence="2 3">
    <name type="scientific">Colocasia esculenta</name>
    <name type="common">Wild taro</name>
    <name type="synonym">Arum esculentum</name>
    <dbReference type="NCBI Taxonomy" id="4460"/>
    <lineage>
        <taxon>Eukaryota</taxon>
        <taxon>Viridiplantae</taxon>
        <taxon>Streptophyta</taxon>
        <taxon>Embryophyta</taxon>
        <taxon>Tracheophyta</taxon>
        <taxon>Spermatophyta</taxon>
        <taxon>Magnoliopsida</taxon>
        <taxon>Liliopsida</taxon>
        <taxon>Araceae</taxon>
        <taxon>Aroideae</taxon>
        <taxon>Colocasieae</taxon>
        <taxon>Colocasia</taxon>
    </lineage>
</organism>
<dbReference type="OrthoDB" id="10507099at2759"/>
<dbReference type="EMBL" id="NMUH01002980">
    <property type="protein sequence ID" value="MQM03138.1"/>
    <property type="molecule type" value="Genomic_DNA"/>
</dbReference>
<evidence type="ECO:0000313" key="2">
    <source>
        <dbReference type="EMBL" id="MQM03138.1"/>
    </source>
</evidence>
<protein>
    <submittedName>
        <fullName evidence="2">Uncharacterized protein</fullName>
    </submittedName>
</protein>
<dbReference type="Proteomes" id="UP000652761">
    <property type="component" value="Unassembled WGS sequence"/>
</dbReference>
<evidence type="ECO:0000256" key="1">
    <source>
        <dbReference type="SAM" id="Phobius"/>
    </source>
</evidence>
<evidence type="ECO:0000313" key="3">
    <source>
        <dbReference type="Proteomes" id="UP000652761"/>
    </source>
</evidence>
<comment type="caution">
    <text evidence="2">The sequence shown here is derived from an EMBL/GenBank/DDBJ whole genome shotgun (WGS) entry which is preliminary data.</text>
</comment>
<reference evidence="2" key="1">
    <citation type="submission" date="2017-07" db="EMBL/GenBank/DDBJ databases">
        <title>Taro Niue Genome Assembly and Annotation.</title>
        <authorList>
            <person name="Atibalentja N."/>
            <person name="Keating K."/>
            <person name="Fields C.J."/>
        </authorList>
    </citation>
    <scope>NUCLEOTIDE SEQUENCE</scope>
    <source>
        <strain evidence="2">Niue_2</strain>
        <tissue evidence="2">Leaf</tissue>
    </source>
</reference>
<name>A0A843W844_COLES</name>
<keyword evidence="1" id="KW-0812">Transmembrane</keyword>
<keyword evidence="3" id="KW-1185">Reference proteome</keyword>
<keyword evidence="1" id="KW-1133">Transmembrane helix</keyword>
<sequence length="193" mass="21467">MHKIFYHSLFSNSELLLHGNVDTFIVFHSAVLILVAAGENLCLDQPWPSPHTYLALLTIFVGGQVYVATDYEFTLVAYGWAVAYLGLILYNNLEALLLFPLELLIMGEIKEMKQGTNVARGSHLGAALPVGLSCLFGWSAEGHRSRAREGGLQGRRRLQDFQPIQQPSKYLKPSRLSTGGIYPPEPQAFTYEV</sequence>
<gene>
    <name evidence="2" type="ORF">Taro_035913</name>
</gene>
<feature type="transmembrane region" description="Helical" evidence="1">
    <location>
        <begin position="21"/>
        <end position="38"/>
    </location>
</feature>